<dbReference type="Proteomes" id="UP001190466">
    <property type="component" value="Chromosome"/>
</dbReference>
<dbReference type="PROSITE" id="PS51257">
    <property type="entry name" value="PROKAR_LIPOPROTEIN"/>
    <property type="match status" value="1"/>
</dbReference>
<keyword evidence="1 2" id="KW-0732">Signal</keyword>
<keyword evidence="4" id="KW-1185">Reference proteome</keyword>
<accession>A0ABM9MKU9</accession>
<dbReference type="EMBL" id="OY726395">
    <property type="protein sequence ID" value="CAJ1587651.1"/>
    <property type="molecule type" value="Genomic_DNA"/>
</dbReference>
<feature type="signal peptide" evidence="2">
    <location>
        <begin position="1"/>
        <end position="33"/>
    </location>
</feature>
<sequence length="335" mass="33122">MFSKAHSWRVVAGGAAAGVACVVGFVGSTTAAADPVLPAPPAPVPAPVTVTQTVTAEPVVAGTAPSAAAVPQGSAALLAAPAVPTLVPATSGTLHEFFAEKGVTLEPQDPRVFEALHITLPMPPGWTQVPDPNVPDAFVVIADRASGGLYTSNAQVVIYRLVGDFDPKEAITHGFVDSQQLPAWRSTDASLADFGGFPSALIEGTYTENELPLNTSRRHVIAHAGADRYLVSFAVTTAVSQAVASADATDAIVNGFRVTDPAAPTALPAAPAPAAPADPGAVLPGAADVPAAVGVMAPGAVAPAAVAPGAYAPAPAAPVQPAPAAALPGLPAPTG</sequence>
<dbReference type="Pfam" id="PF10738">
    <property type="entry name" value="Lpp-LpqN"/>
    <property type="match status" value="1"/>
</dbReference>
<dbReference type="InterPro" id="IPR019674">
    <property type="entry name" value="Lipoprotein_LpqN/LpqT-like"/>
</dbReference>
<evidence type="ECO:0000256" key="1">
    <source>
        <dbReference type="ARBA" id="ARBA00022729"/>
    </source>
</evidence>
<evidence type="ECO:0000256" key="2">
    <source>
        <dbReference type="SAM" id="SignalP"/>
    </source>
</evidence>
<gene>
    <name evidence="3" type="ORF">MU0050_004918</name>
</gene>
<dbReference type="RefSeq" id="WP_316517544.1">
    <property type="nucleotide sequence ID" value="NZ_OY726395.1"/>
</dbReference>
<reference evidence="3 4" key="1">
    <citation type="submission" date="2023-08" db="EMBL/GenBank/DDBJ databases">
        <authorList>
            <person name="Folkvardsen B D."/>
            <person name="Norman A."/>
        </authorList>
    </citation>
    <scope>NUCLEOTIDE SEQUENCE [LARGE SCALE GENOMIC DNA]</scope>
    <source>
        <strain evidence="3 4">Mu0050</strain>
    </source>
</reference>
<organism evidence="3 4">
    <name type="scientific">[Mycobacterium] wendilense</name>
    <dbReference type="NCBI Taxonomy" id="3064284"/>
    <lineage>
        <taxon>Bacteria</taxon>
        <taxon>Bacillati</taxon>
        <taxon>Actinomycetota</taxon>
        <taxon>Actinomycetes</taxon>
        <taxon>Mycobacteriales</taxon>
        <taxon>Mycobacteriaceae</taxon>
        <taxon>Mycolicibacter</taxon>
    </lineage>
</organism>
<dbReference type="Gene3D" id="3.40.1000.10">
    <property type="entry name" value="Mog1/PsbP, alpha/beta/alpha sandwich"/>
    <property type="match status" value="1"/>
</dbReference>
<protein>
    <submittedName>
        <fullName evidence="3">LpqN/LpqT family lipoprotein</fullName>
    </submittedName>
</protein>
<evidence type="ECO:0000313" key="3">
    <source>
        <dbReference type="EMBL" id="CAJ1587651.1"/>
    </source>
</evidence>
<proteinExistence type="predicted"/>
<evidence type="ECO:0000313" key="4">
    <source>
        <dbReference type="Proteomes" id="UP001190466"/>
    </source>
</evidence>
<keyword evidence="3" id="KW-0449">Lipoprotein</keyword>
<name>A0ABM9MKU9_9MYCO</name>
<feature type="chain" id="PRO_5046928131" evidence="2">
    <location>
        <begin position="34"/>
        <end position="335"/>
    </location>
</feature>